<keyword evidence="5 6" id="KW-0472">Membrane</keyword>
<dbReference type="Ensembl" id="ENSJJAT00000021310.1">
    <property type="protein sequence ID" value="ENSJJAP00000014807.1"/>
    <property type="gene ID" value="ENSJJAG00000017180.1"/>
</dbReference>
<feature type="transmembrane region" description="Helical" evidence="6">
    <location>
        <begin position="107"/>
        <end position="132"/>
    </location>
</feature>
<feature type="transmembrane region" description="Helical" evidence="6">
    <location>
        <begin position="167"/>
        <end position="195"/>
    </location>
</feature>
<keyword evidence="3 6" id="KW-0812">Transmembrane</keyword>
<dbReference type="InterPro" id="IPR001104">
    <property type="entry name" value="3-oxo-5_a-steroid_4-DH_C"/>
</dbReference>
<dbReference type="Pfam" id="PF02544">
    <property type="entry name" value="Steroid_dh"/>
    <property type="match status" value="1"/>
</dbReference>
<evidence type="ECO:0000256" key="3">
    <source>
        <dbReference type="ARBA" id="ARBA00022692"/>
    </source>
</evidence>
<dbReference type="GO" id="GO:0047751">
    <property type="term" value="F:3-oxo-5-alpha-steroid 4-dehydrogenase (NADP+) activity"/>
    <property type="evidence" value="ECO:0007669"/>
    <property type="project" value="Ensembl"/>
</dbReference>
<dbReference type="OMA" id="PEEWYTD"/>
<keyword evidence="9" id="KW-1185">Reference proteome</keyword>
<dbReference type="GO" id="GO:0030539">
    <property type="term" value="P:male genitalia development"/>
    <property type="evidence" value="ECO:0007669"/>
    <property type="project" value="Ensembl"/>
</dbReference>
<dbReference type="InterPro" id="IPR039357">
    <property type="entry name" value="SRD5A/TECR"/>
</dbReference>
<evidence type="ECO:0000256" key="4">
    <source>
        <dbReference type="ARBA" id="ARBA00022989"/>
    </source>
</evidence>
<evidence type="ECO:0000259" key="7">
    <source>
        <dbReference type="Pfam" id="PF02544"/>
    </source>
</evidence>
<reference evidence="8" key="2">
    <citation type="submission" date="2025-09" db="UniProtKB">
        <authorList>
            <consortium name="Ensembl"/>
        </authorList>
    </citation>
    <scope>IDENTIFICATION</scope>
</reference>
<dbReference type="GO" id="GO:0061370">
    <property type="term" value="P:testosterone biosynthetic process"/>
    <property type="evidence" value="ECO:0007669"/>
    <property type="project" value="Ensembl"/>
</dbReference>
<gene>
    <name evidence="8" type="primary">Srd5a2</name>
</gene>
<comment type="subcellular location">
    <subcellularLocation>
        <location evidence="1">Membrane</location>
        <topology evidence="1">Multi-pass membrane protein</topology>
    </subcellularLocation>
</comment>
<dbReference type="GO" id="GO:0016020">
    <property type="term" value="C:membrane"/>
    <property type="evidence" value="ECO:0007669"/>
    <property type="project" value="UniProtKB-SubCell"/>
</dbReference>
<feature type="transmembrane region" description="Helical" evidence="6">
    <location>
        <begin position="9"/>
        <end position="27"/>
    </location>
</feature>
<dbReference type="PROSITE" id="PS50244">
    <property type="entry name" value="S5A_REDUCTASE"/>
    <property type="match status" value="1"/>
</dbReference>
<evidence type="ECO:0000256" key="2">
    <source>
        <dbReference type="ARBA" id="ARBA00007742"/>
    </source>
</evidence>
<evidence type="ECO:0000256" key="1">
    <source>
        <dbReference type="ARBA" id="ARBA00004141"/>
    </source>
</evidence>
<proteinExistence type="inferred from homology"/>
<keyword evidence="4 6" id="KW-1133">Transmembrane helix</keyword>
<evidence type="ECO:0000313" key="8">
    <source>
        <dbReference type="Ensembl" id="ENSJJAP00000014807.1"/>
    </source>
</evidence>
<evidence type="ECO:0000256" key="5">
    <source>
        <dbReference type="ARBA" id="ARBA00023136"/>
    </source>
</evidence>
<name>A0A8C5KTE3_JACJA</name>
<accession>A0A8C5KTE3</accession>
<organism evidence="8 9">
    <name type="scientific">Jaculus jaculus</name>
    <name type="common">Lesser Egyptian jerboa</name>
    <dbReference type="NCBI Taxonomy" id="51337"/>
    <lineage>
        <taxon>Eukaryota</taxon>
        <taxon>Metazoa</taxon>
        <taxon>Chordata</taxon>
        <taxon>Craniata</taxon>
        <taxon>Vertebrata</taxon>
        <taxon>Euteleostomi</taxon>
        <taxon>Mammalia</taxon>
        <taxon>Eutheria</taxon>
        <taxon>Euarchontoglires</taxon>
        <taxon>Glires</taxon>
        <taxon>Rodentia</taxon>
        <taxon>Myomorpha</taxon>
        <taxon>Dipodoidea</taxon>
        <taxon>Dipodidae</taxon>
        <taxon>Dipodinae</taxon>
        <taxon>Jaculus</taxon>
    </lineage>
</organism>
<dbReference type="GO" id="GO:0008584">
    <property type="term" value="P:male gonad development"/>
    <property type="evidence" value="ECO:0007669"/>
    <property type="project" value="Ensembl"/>
</dbReference>
<evidence type="ECO:0000256" key="6">
    <source>
        <dbReference type="SAM" id="Phobius"/>
    </source>
</evidence>
<dbReference type="GO" id="GO:0006702">
    <property type="term" value="P:androgen biosynthetic process"/>
    <property type="evidence" value="ECO:0007669"/>
    <property type="project" value="Ensembl"/>
</dbReference>
<protein>
    <submittedName>
        <fullName evidence="8">Steroid 5 alpha-reductase 2</fullName>
    </submittedName>
</protein>
<dbReference type="GeneTree" id="ENSGT00950000182886"/>
<feature type="domain" description="3-oxo-5-alpha-steroid 4-dehydrogenase C-terminal" evidence="7">
    <location>
        <begin position="147"/>
        <end position="220"/>
    </location>
</feature>
<evidence type="ECO:0000313" key="9">
    <source>
        <dbReference type="Proteomes" id="UP000694385"/>
    </source>
</evidence>
<dbReference type="PANTHER" id="PTHR10556">
    <property type="entry name" value="3-OXO-5-ALPHA-STEROID 4-DEHYDROGENASE"/>
    <property type="match status" value="1"/>
</dbReference>
<dbReference type="PANTHER" id="PTHR10556:SF37">
    <property type="entry name" value="3-OXO-5-ALPHA-STEROID 4-DEHYDROGENASE 2"/>
    <property type="match status" value="1"/>
</dbReference>
<sequence>MPVPCHQSPVLAGSVTLATLGALVLYLGKPSPYGKYSNSLAPGTPSLPASAAWFLQELPSFMVPAGIFAWQPHSLFGRPETVLLGLFCSHYFYRTFIYSLLTRGRPFPAWILFRALVFCIGNGFLQAYYLIYCAEYPEEWYTDVRFSLGGLFTYVSGANFLGEIIEWIGYALASWCLPALAFAFFSLCFLGMRAFHHHRFYLKMFEDYPRSRKALVPFIF</sequence>
<dbReference type="AlphaFoldDB" id="A0A8C5KTE3"/>
<reference evidence="8" key="1">
    <citation type="submission" date="2025-08" db="UniProtKB">
        <authorList>
            <consortium name="Ensembl"/>
        </authorList>
    </citation>
    <scope>IDENTIFICATION</scope>
</reference>
<dbReference type="Proteomes" id="UP000694385">
    <property type="component" value="Unassembled WGS sequence"/>
</dbReference>
<comment type="similarity">
    <text evidence="2">Belongs to the steroid 5-alpha reductase family.</text>
</comment>